<dbReference type="AlphaFoldDB" id="A0A5C3Q5F7"/>
<protein>
    <recommendedName>
        <fullName evidence="5">Biotrophy-associated secreted protein 2</fullName>
    </recommendedName>
</protein>
<evidence type="ECO:0008006" key="5">
    <source>
        <dbReference type="Google" id="ProtNLM"/>
    </source>
</evidence>
<evidence type="ECO:0000256" key="1">
    <source>
        <dbReference type="SAM" id="MobiDB-lite"/>
    </source>
</evidence>
<dbReference type="Proteomes" id="UP000305067">
    <property type="component" value="Unassembled WGS sequence"/>
</dbReference>
<feature type="signal peptide" evidence="2">
    <location>
        <begin position="1"/>
        <end position="19"/>
    </location>
</feature>
<accession>A0A5C3Q5F7</accession>
<organism evidence="3 4">
    <name type="scientific">Pterulicium gracile</name>
    <dbReference type="NCBI Taxonomy" id="1884261"/>
    <lineage>
        <taxon>Eukaryota</taxon>
        <taxon>Fungi</taxon>
        <taxon>Dikarya</taxon>
        <taxon>Basidiomycota</taxon>
        <taxon>Agaricomycotina</taxon>
        <taxon>Agaricomycetes</taxon>
        <taxon>Agaricomycetidae</taxon>
        <taxon>Agaricales</taxon>
        <taxon>Pleurotineae</taxon>
        <taxon>Pterulaceae</taxon>
        <taxon>Pterulicium</taxon>
    </lineage>
</organism>
<proteinExistence type="predicted"/>
<evidence type="ECO:0000313" key="3">
    <source>
        <dbReference type="EMBL" id="TFK96766.1"/>
    </source>
</evidence>
<gene>
    <name evidence="3" type="ORF">BDV98DRAFT_575612</name>
</gene>
<keyword evidence="4" id="KW-1185">Reference proteome</keyword>
<evidence type="ECO:0000256" key="2">
    <source>
        <dbReference type="SAM" id="SignalP"/>
    </source>
</evidence>
<dbReference type="OrthoDB" id="2132010at2759"/>
<feature type="compositionally biased region" description="Low complexity" evidence="1">
    <location>
        <begin position="281"/>
        <end position="295"/>
    </location>
</feature>
<dbReference type="EMBL" id="ML178855">
    <property type="protein sequence ID" value="TFK96766.1"/>
    <property type="molecule type" value="Genomic_DNA"/>
</dbReference>
<feature type="chain" id="PRO_5023115729" description="Biotrophy-associated secreted protein 2" evidence="2">
    <location>
        <begin position="20"/>
        <end position="393"/>
    </location>
</feature>
<sequence length="393" mass="38141">MMLKFSLLVSLVAVSFVSAAPYGASSSGLNRRQGTQFITGPCTSDADCALGCCAFNTGKCAGAVVALTRDGGCGFGNAQSNNNAAIAQGFGNQADVINFVPTQRAGGAAPAPPVNNGGAAPAAGAAGTQFITGPCTSDAECALGCCAFRTGKCAGAVVALTRDGGCGFGNAQSNNNAAIAQGFGNQADVINFVPTQASALKRRQGTQFITGPCATDSDCALGCCGFNSGKCAGAVIALTRDGGCGFGNEQSNNNAAIAQGFGGQADVINFVPTRRGGGGAAPPANNSGASPAAGAGINQDAKKSVFVDCASDSECQQGCCGFSTGRCAGPAIAQANGAGGCGRGSSVPNCDVATLLGFGGQCIGGATANNGQDAVVRAAAGFSARLNGIAFTP</sequence>
<name>A0A5C3Q5F7_9AGAR</name>
<keyword evidence="2" id="KW-0732">Signal</keyword>
<feature type="region of interest" description="Disordered" evidence="1">
    <location>
        <begin position="272"/>
        <end position="295"/>
    </location>
</feature>
<evidence type="ECO:0000313" key="4">
    <source>
        <dbReference type="Proteomes" id="UP000305067"/>
    </source>
</evidence>
<dbReference type="SMART" id="SM00286">
    <property type="entry name" value="PTI"/>
    <property type="match status" value="4"/>
</dbReference>
<reference evidence="3 4" key="1">
    <citation type="journal article" date="2019" name="Nat. Ecol. Evol.">
        <title>Megaphylogeny resolves global patterns of mushroom evolution.</title>
        <authorList>
            <person name="Varga T."/>
            <person name="Krizsan K."/>
            <person name="Foldi C."/>
            <person name="Dima B."/>
            <person name="Sanchez-Garcia M."/>
            <person name="Sanchez-Ramirez S."/>
            <person name="Szollosi G.J."/>
            <person name="Szarkandi J.G."/>
            <person name="Papp V."/>
            <person name="Albert L."/>
            <person name="Andreopoulos W."/>
            <person name="Angelini C."/>
            <person name="Antonin V."/>
            <person name="Barry K.W."/>
            <person name="Bougher N.L."/>
            <person name="Buchanan P."/>
            <person name="Buyck B."/>
            <person name="Bense V."/>
            <person name="Catcheside P."/>
            <person name="Chovatia M."/>
            <person name="Cooper J."/>
            <person name="Damon W."/>
            <person name="Desjardin D."/>
            <person name="Finy P."/>
            <person name="Geml J."/>
            <person name="Haridas S."/>
            <person name="Hughes K."/>
            <person name="Justo A."/>
            <person name="Karasinski D."/>
            <person name="Kautmanova I."/>
            <person name="Kiss B."/>
            <person name="Kocsube S."/>
            <person name="Kotiranta H."/>
            <person name="LaButti K.M."/>
            <person name="Lechner B.E."/>
            <person name="Liimatainen K."/>
            <person name="Lipzen A."/>
            <person name="Lukacs Z."/>
            <person name="Mihaltcheva S."/>
            <person name="Morgado L.N."/>
            <person name="Niskanen T."/>
            <person name="Noordeloos M.E."/>
            <person name="Ohm R.A."/>
            <person name="Ortiz-Santana B."/>
            <person name="Ovrebo C."/>
            <person name="Racz N."/>
            <person name="Riley R."/>
            <person name="Savchenko A."/>
            <person name="Shiryaev A."/>
            <person name="Soop K."/>
            <person name="Spirin V."/>
            <person name="Szebenyi C."/>
            <person name="Tomsovsky M."/>
            <person name="Tulloss R.E."/>
            <person name="Uehling J."/>
            <person name="Grigoriev I.V."/>
            <person name="Vagvolgyi C."/>
            <person name="Papp T."/>
            <person name="Martin F.M."/>
            <person name="Miettinen O."/>
            <person name="Hibbett D.S."/>
            <person name="Nagy L.G."/>
        </authorList>
    </citation>
    <scope>NUCLEOTIDE SEQUENCE [LARGE SCALE GENOMIC DNA]</scope>
    <source>
        <strain evidence="3 4">CBS 309.79</strain>
    </source>
</reference>